<dbReference type="AlphaFoldDB" id="A0A9N9HX85"/>
<evidence type="ECO:0000256" key="1">
    <source>
        <dbReference type="SAM" id="MobiDB-lite"/>
    </source>
</evidence>
<feature type="compositionally biased region" description="Polar residues" evidence="1">
    <location>
        <begin position="112"/>
        <end position="122"/>
    </location>
</feature>
<feature type="compositionally biased region" description="Acidic residues" evidence="1">
    <location>
        <begin position="123"/>
        <end position="132"/>
    </location>
</feature>
<dbReference type="OrthoDB" id="2446969at2759"/>
<keyword evidence="3" id="KW-1185">Reference proteome</keyword>
<gene>
    <name evidence="2" type="ORF">RFULGI_LOCUS10775</name>
</gene>
<feature type="compositionally biased region" description="Basic and acidic residues" evidence="1">
    <location>
        <begin position="93"/>
        <end position="106"/>
    </location>
</feature>
<reference evidence="2" key="1">
    <citation type="submission" date="2021-06" db="EMBL/GenBank/DDBJ databases">
        <authorList>
            <person name="Kallberg Y."/>
            <person name="Tangrot J."/>
            <person name="Rosling A."/>
        </authorList>
    </citation>
    <scope>NUCLEOTIDE SEQUENCE</scope>
    <source>
        <strain evidence="2">IN212</strain>
    </source>
</reference>
<accession>A0A9N9HX85</accession>
<sequence length="263" mass="29899">NPTFTSASMDEVANVIKEVITNYRKSNALLVNAKRKLECLEATFDVIWRGPEVRQYFDKLDLSHLNASTKAIYSFVKEVLSNGHTQGLGNLYSEKRQLPEPENIRDKKSKRSIMSQSNSSTENYEESLNYEDSEELYHEDNDELLDEDREDLLGYEVQASEEEISTEEVMTDPATDWILSTEKNVGEVLSAYRAAIPLNKALIRQKVDFRISKYQFEMLIGLRSGGLPSAPKSRKWIDKVDLAVTLRDVLLNEGIENNGVAPN</sequence>
<protein>
    <submittedName>
        <fullName evidence="2">17813_t:CDS:1</fullName>
    </submittedName>
</protein>
<name>A0A9N9HX85_9GLOM</name>
<feature type="non-terminal residue" evidence="2">
    <location>
        <position position="1"/>
    </location>
</feature>
<feature type="non-terminal residue" evidence="2">
    <location>
        <position position="263"/>
    </location>
</feature>
<feature type="region of interest" description="Disordered" evidence="1">
    <location>
        <begin position="88"/>
        <end position="132"/>
    </location>
</feature>
<evidence type="ECO:0000313" key="3">
    <source>
        <dbReference type="Proteomes" id="UP000789396"/>
    </source>
</evidence>
<evidence type="ECO:0000313" key="2">
    <source>
        <dbReference type="EMBL" id="CAG8709829.1"/>
    </source>
</evidence>
<dbReference type="EMBL" id="CAJVPZ010022019">
    <property type="protein sequence ID" value="CAG8709829.1"/>
    <property type="molecule type" value="Genomic_DNA"/>
</dbReference>
<proteinExistence type="predicted"/>
<dbReference type="Proteomes" id="UP000789396">
    <property type="component" value="Unassembled WGS sequence"/>
</dbReference>
<organism evidence="2 3">
    <name type="scientific">Racocetra fulgida</name>
    <dbReference type="NCBI Taxonomy" id="60492"/>
    <lineage>
        <taxon>Eukaryota</taxon>
        <taxon>Fungi</taxon>
        <taxon>Fungi incertae sedis</taxon>
        <taxon>Mucoromycota</taxon>
        <taxon>Glomeromycotina</taxon>
        <taxon>Glomeromycetes</taxon>
        <taxon>Diversisporales</taxon>
        <taxon>Gigasporaceae</taxon>
        <taxon>Racocetra</taxon>
    </lineage>
</organism>
<comment type="caution">
    <text evidence="2">The sequence shown here is derived from an EMBL/GenBank/DDBJ whole genome shotgun (WGS) entry which is preliminary data.</text>
</comment>